<dbReference type="GO" id="GO:0005886">
    <property type="term" value="C:plasma membrane"/>
    <property type="evidence" value="ECO:0007669"/>
    <property type="project" value="UniProtKB-SubCell"/>
</dbReference>
<evidence type="ECO:0000313" key="11">
    <source>
        <dbReference type="Proteomes" id="UP000030437"/>
    </source>
</evidence>
<organism evidence="10 11">
    <name type="scientific">Lysinibacillus odysseyi 34hs-1 = NBRC 100172</name>
    <dbReference type="NCBI Taxonomy" id="1220589"/>
    <lineage>
        <taxon>Bacteria</taxon>
        <taxon>Bacillati</taxon>
        <taxon>Bacillota</taxon>
        <taxon>Bacilli</taxon>
        <taxon>Bacillales</taxon>
        <taxon>Bacillaceae</taxon>
        <taxon>Lysinibacillus</taxon>
    </lineage>
</organism>
<feature type="domain" description="EamA" evidence="9">
    <location>
        <begin position="6"/>
        <end position="146"/>
    </location>
</feature>
<evidence type="ECO:0000256" key="5">
    <source>
        <dbReference type="ARBA" id="ARBA00022692"/>
    </source>
</evidence>
<reference evidence="10 11" key="1">
    <citation type="submission" date="2014-02" db="EMBL/GenBank/DDBJ databases">
        <title>Draft genome sequence of Lysinibacillus odysseyi NBRC 100172.</title>
        <authorList>
            <person name="Zhang F."/>
            <person name="Wang G."/>
            <person name="Zhang L."/>
        </authorList>
    </citation>
    <scope>NUCLEOTIDE SEQUENCE [LARGE SCALE GENOMIC DNA]</scope>
    <source>
        <strain evidence="10 11">NBRC 100172</strain>
    </source>
</reference>
<keyword evidence="5 8" id="KW-0812">Transmembrane</keyword>
<feature type="transmembrane region" description="Helical" evidence="8">
    <location>
        <begin position="269"/>
        <end position="290"/>
    </location>
</feature>
<evidence type="ECO:0000256" key="6">
    <source>
        <dbReference type="ARBA" id="ARBA00022989"/>
    </source>
</evidence>
<name>A0A0A3J559_9BACI</name>
<keyword evidence="7 8" id="KW-0472">Membrane</keyword>
<accession>A0A0A3J559</accession>
<dbReference type="NCBIfam" id="TIGR00688">
    <property type="entry name" value="rarD"/>
    <property type="match status" value="1"/>
</dbReference>
<evidence type="ECO:0000256" key="3">
    <source>
        <dbReference type="ARBA" id="ARBA00022448"/>
    </source>
</evidence>
<comment type="caution">
    <text evidence="10">The sequence shown here is derived from an EMBL/GenBank/DDBJ whole genome shotgun (WGS) entry which is preliminary data.</text>
</comment>
<feature type="transmembrane region" description="Helical" evidence="8">
    <location>
        <begin position="153"/>
        <end position="169"/>
    </location>
</feature>
<evidence type="ECO:0000256" key="4">
    <source>
        <dbReference type="ARBA" id="ARBA00022475"/>
    </source>
</evidence>
<keyword evidence="3" id="KW-0813">Transport</keyword>
<dbReference type="InterPro" id="IPR004626">
    <property type="entry name" value="RarD"/>
</dbReference>
<dbReference type="SUPFAM" id="SSF103481">
    <property type="entry name" value="Multidrug resistance efflux transporter EmrE"/>
    <property type="match status" value="2"/>
</dbReference>
<dbReference type="InterPro" id="IPR000620">
    <property type="entry name" value="EamA_dom"/>
</dbReference>
<feature type="transmembrane region" description="Helical" evidence="8">
    <location>
        <begin position="7"/>
        <end position="25"/>
    </location>
</feature>
<proteinExistence type="inferred from homology"/>
<feature type="transmembrane region" description="Helical" evidence="8">
    <location>
        <begin position="239"/>
        <end position="263"/>
    </location>
</feature>
<dbReference type="eggNOG" id="COG2962">
    <property type="taxonomic scope" value="Bacteria"/>
</dbReference>
<keyword evidence="4" id="KW-1003">Cell membrane</keyword>
<protein>
    <submittedName>
        <fullName evidence="10">Transporter</fullName>
    </submittedName>
</protein>
<evidence type="ECO:0000256" key="2">
    <source>
        <dbReference type="ARBA" id="ARBA00007362"/>
    </source>
</evidence>
<evidence type="ECO:0000256" key="8">
    <source>
        <dbReference type="SAM" id="Phobius"/>
    </source>
</evidence>
<gene>
    <name evidence="10" type="ORF">CD32_23325</name>
</gene>
<dbReference type="Pfam" id="PF00892">
    <property type="entry name" value="EamA"/>
    <property type="match status" value="2"/>
</dbReference>
<dbReference type="OrthoDB" id="369870at2"/>
<dbReference type="STRING" id="1220589.CD32_23325"/>
<evidence type="ECO:0000313" key="10">
    <source>
        <dbReference type="EMBL" id="KGR82212.1"/>
    </source>
</evidence>
<feature type="transmembrane region" description="Helical" evidence="8">
    <location>
        <begin position="75"/>
        <end position="94"/>
    </location>
</feature>
<evidence type="ECO:0000256" key="7">
    <source>
        <dbReference type="ARBA" id="ARBA00023136"/>
    </source>
</evidence>
<keyword evidence="11" id="KW-1185">Reference proteome</keyword>
<dbReference type="Proteomes" id="UP000030437">
    <property type="component" value="Unassembled WGS sequence"/>
</dbReference>
<dbReference type="EMBL" id="JPVP01000060">
    <property type="protein sequence ID" value="KGR82212.1"/>
    <property type="molecule type" value="Genomic_DNA"/>
</dbReference>
<feature type="transmembrane region" description="Helical" evidence="8">
    <location>
        <begin position="212"/>
        <end position="232"/>
    </location>
</feature>
<feature type="transmembrane region" description="Helical" evidence="8">
    <location>
        <begin position="37"/>
        <end position="55"/>
    </location>
</feature>
<dbReference type="RefSeq" id="WP_036159491.1">
    <property type="nucleotide sequence ID" value="NZ_AVCX01000001.1"/>
</dbReference>
<sequence length="302" mass="34744">MTEQQKGMLFAFTAYTIWGVFPLFWKLLDHVSSLEILLGRVIWSFVFTTIFIILIGKRKELMADLSYLWHNKRQFYSLMAASFFISINWYIYIWAVTHERVLEASMGYYINPIISVVFGMLFFKEKLSRSTILALVVALLGVLVMTVNYGQVPWASLLLAFSFAVYGVLKKRIVLEATRGLAIETLFILPIAVIYYIYLYSNDSMQFLHEGWQTDVLMMISGILTAIPLILFAKGAQRIPMYLLGFIQYVSPTIGFFLGVFLYKEPFTQVELVAFGCIWTAIAIFSYSSIHQARKRHALQAK</sequence>
<evidence type="ECO:0000259" key="9">
    <source>
        <dbReference type="Pfam" id="PF00892"/>
    </source>
</evidence>
<feature type="domain" description="EamA" evidence="9">
    <location>
        <begin position="156"/>
        <end position="286"/>
    </location>
</feature>
<feature type="transmembrane region" description="Helical" evidence="8">
    <location>
        <begin position="130"/>
        <end position="147"/>
    </location>
</feature>
<dbReference type="AlphaFoldDB" id="A0A0A3J559"/>
<evidence type="ECO:0000256" key="1">
    <source>
        <dbReference type="ARBA" id="ARBA00004651"/>
    </source>
</evidence>
<feature type="transmembrane region" description="Helical" evidence="8">
    <location>
        <begin position="181"/>
        <end position="200"/>
    </location>
</feature>
<comment type="subcellular location">
    <subcellularLocation>
        <location evidence="1">Cell membrane</location>
        <topology evidence="1">Multi-pass membrane protein</topology>
    </subcellularLocation>
</comment>
<feature type="transmembrane region" description="Helical" evidence="8">
    <location>
        <begin position="106"/>
        <end position="123"/>
    </location>
</feature>
<comment type="similarity">
    <text evidence="2">Belongs to the EamA transporter family.</text>
</comment>
<dbReference type="InterPro" id="IPR037185">
    <property type="entry name" value="EmrE-like"/>
</dbReference>
<dbReference type="PANTHER" id="PTHR22911:SF137">
    <property type="entry name" value="SOLUTE CARRIER FAMILY 35 MEMBER G2-RELATED"/>
    <property type="match status" value="1"/>
</dbReference>
<keyword evidence="6 8" id="KW-1133">Transmembrane helix</keyword>
<dbReference type="PANTHER" id="PTHR22911">
    <property type="entry name" value="ACYL-MALONYL CONDENSING ENZYME-RELATED"/>
    <property type="match status" value="1"/>
</dbReference>